<dbReference type="EMBL" id="X62684">
    <property type="protein sequence ID" value="CAA44562.1"/>
    <property type="molecule type" value="Genomic_DNA"/>
</dbReference>
<dbReference type="PIR" id="JQ1602">
    <property type="entry name" value="JQ1602"/>
</dbReference>
<dbReference type="GO" id="GO:0003677">
    <property type="term" value="F:DNA binding"/>
    <property type="evidence" value="ECO:0007669"/>
    <property type="project" value="InterPro"/>
</dbReference>
<evidence type="ECO:0000313" key="3">
    <source>
        <dbReference type="EMBL" id="CAA44562.1"/>
    </source>
</evidence>
<comment type="similarity">
    <text evidence="1">Belongs to the Gram-positive plasmids replication protein type 1 family.</text>
</comment>
<keyword evidence="2" id="KW-0235">DNA replication</keyword>
<keyword evidence="3" id="KW-0614">Plasmid</keyword>
<dbReference type="GeneID" id="92946756"/>
<dbReference type="GO" id="GO:0006260">
    <property type="term" value="P:DNA replication"/>
    <property type="evidence" value="ECO:0007669"/>
    <property type="project" value="UniProtKB-KW"/>
</dbReference>
<name>Q45962_CLOBU</name>
<dbReference type="RefSeq" id="WP_035761262.1">
    <property type="nucleotide sequence ID" value="NZ_AP019719.1"/>
</dbReference>
<evidence type="ECO:0000256" key="2">
    <source>
        <dbReference type="ARBA" id="ARBA00022705"/>
    </source>
</evidence>
<geneLocation type="plasmid" evidence="3">
    <name>pCB101</name>
</geneLocation>
<proteinExistence type="inferred from homology"/>
<dbReference type="AlphaFoldDB" id="Q45962"/>
<reference evidence="3" key="1">
    <citation type="journal article" name="Plasmid">
        <title>Physical characterisation of the replication origin of the cryptic plasmid pCB101 isolated from Clostridium butyricum NCIB 7423.</title>
        <authorList>
            <person name="Brehm J.K."/>
            <person name="Pennock A."/>
            <person name="Young M."/>
            <person name="Oultram J.D."/>
            <person name="Minton N.P."/>
        </authorList>
    </citation>
    <scope>NUCLEOTIDE SEQUENCE</scope>
    <source>
        <strain evidence="3">NCIB 7423</strain>
        <plasmid evidence="3">pCB101</plasmid>
    </source>
</reference>
<gene>
    <name evidence="3" type="primary">repB</name>
</gene>
<accession>Q45962</accession>
<sequence>MSLKDSLKKAEIDKDLLKDIINNIEYNKTIIKYYERFSKESSIVFKNTILENKRDSISFCNKYWLLDKYEKHKIKDFKKTNLCHDKFCSNCKKVKQASRMAKYIPQLEQYKGQLYHLTLTLPNCSGNDLRLTIKHMSKCFLRLVQFLDGRKKIRGINFGQAFQGAIRSLEVTFKNDNYHPHYHVALVLNNFKMTDKKYKNKYSYNNKHGIKELTRLFSAEEILIQKIWYLLINNITVTRQNIEALKDGYSCCMEKFSENDYAELFKYMTKVTGEDGFTLTYENFVALYYGLYRIKQIQGYGVLYNITDDGDLEKLEEEYENYIEQLKQKESPVASYEAPQDLIKDTEYMLISRKSFFKYLNE</sequence>
<dbReference type="Pfam" id="PF01446">
    <property type="entry name" value="Rep_1"/>
    <property type="match status" value="1"/>
</dbReference>
<evidence type="ECO:0000256" key="1">
    <source>
        <dbReference type="ARBA" id="ARBA00008909"/>
    </source>
</evidence>
<dbReference type="InterPro" id="IPR000989">
    <property type="entry name" value="Rep"/>
</dbReference>
<organism evidence="3">
    <name type="scientific">Clostridium butyricum</name>
    <dbReference type="NCBI Taxonomy" id="1492"/>
    <lineage>
        <taxon>Bacteria</taxon>
        <taxon>Bacillati</taxon>
        <taxon>Bacillota</taxon>
        <taxon>Clostridia</taxon>
        <taxon>Eubacteriales</taxon>
        <taxon>Clostridiaceae</taxon>
        <taxon>Clostridium</taxon>
    </lineage>
</organism>
<protein>
    <submittedName>
        <fullName evidence="3">RepB</fullName>
    </submittedName>
</protein>